<evidence type="ECO:0000256" key="6">
    <source>
        <dbReference type="PROSITE-ProRule" id="PRU01015"/>
    </source>
</evidence>
<evidence type="ECO:0000259" key="7">
    <source>
        <dbReference type="Pfam" id="PF13649"/>
    </source>
</evidence>
<evidence type="ECO:0000256" key="4">
    <source>
        <dbReference type="ARBA" id="ARBA00022691"/>
    </source>
</evidence>
<dbReference type="Proteomes" id="UP000268350">
    <property type="component" value="Unassembled WGS sequence"/>
</dbReference>
<dbReference type="InterPro" id="IPR041698">
    <property type="entry name" value="Methyltransf_25"/>
</dbReference>
<dbReference type="OrthoDB" id="5980806at2759"/>
<evidence type="ECO:0000256" key="2">
    <source>
        <dbReference type="ARBA" id="ARBA00022603"/>
    </source>
</evidence>
<dbReference type="STRING" id="7266.A0A3B0JA07"/>
<feature type="domain" description="Protein arginine N-methyltransferase" evidence="8">
    <location>
        <begin position="168"/>
        <end position="328"/>
    </location>
</feature>
<dbReference type="PANTHER" id="PTHR11006">
    <property type="entry name" value="PROTEIN ARGININE N-METHYLTRANSFERASE"/>
    <property type="match status" value="1"/>
</dbReference>
<keyword evidence="3 6" id="KW-0808">Transferase</keyword>
<dbReference type="Pfam" id="PF22528">
    <property type="entry name" value="PRMT_C"/>
    <property type="match status" value="1"/>
</dbReference>
<sequence length="349" mass="39485">MENQAENAATGDCVRDYRVQQELYYKMYSRLEVQEWLVKDAARNAAYRQAIGWNKAAFRGKTVLDVGCGLGMLSLLAAEAGARRVIAVDAARIVEYTRHIAVDNSYTNVITVLRGKVEDIELPEGIEKVDIILCDWMGYCLFSGNMLESLIFARDKWLAPGGLIYPDCAHLYLGAISGQAGEDLEQWNDLYDINMGAIRRRCEGTAVLKRLDARQLMSKVVLVKTLDLYTATPYSCLTRTHYELKVTRSGHVPALFACFDVGMGQYPRRVWLSTSPHAPWTHWNQTVFHLRSPLTVEPEQLIRGVFSLKPSLKSIYGLEFDISFEHKGSEKRAMGRQDYSLDYILPQGL</sequence>
<evidence type="ECO:0000313" key="10">
    <source>
        <dbReference type="Proteomes" id="UP000268350"/>
    </source>
</evidence>
<dbReference type="FunFam" id="3.40.50.150:FF:000003">
    <property type="entry name" value="Blast:Protein arginine N-methyltransferase 1"/>
    <property type="match status" value="1"/>
</dbReference>
<evidence type="ECO:0000313" key="9">
    <source>
        <dbReference type="EMBL" id="SPP79097.1"/>
    </source>
</evidence>
<evidence type="ECO:0000256" key="5">
    <source>
        <dbReference type="ARBA" id="ARBA00049303"/>
    </source>
</evidence>
<dbReference type="Pfam" id="PF13649">
    <property type="entry name" value="Methyltransf_25"/>
    <property type="match status" value="1"/>
</dbReference>
<keyword evidence="2 6" id="KW-0489">Methyltransferase</keyword>
<evidence type="ECO:0000256" key="3">
    <source>
        <dbReference type="ARBA" id="ARBA00022679"/>
    </source>
</evidence>
<proteinExistence type="predicted"/>
<dbReference type="CDD" id="cd02440">
    <property type="entry name" value="AdoMet_MTases"/>
    <property type="match status" value="1"/>
</dbReference>
<keyword evidence="4 6" id="KW-0949">S-adenosyl-L-methionine</keyword>
<dbReference type="AlphaFoldDB" id="A0A3B0JA07"/>
<dbReference type="Gene3D" id="2.70.160.11">
    <property type="entry name" value="Hnrnp arginine n-methyltransferase1"/>
    <property type="match status" value="1"/>
</dbReference>
<dbReference type="PROSITE" id="PS51678">
    <property type="entry name" value="SAM_MT_PRMT"/>
    <property type="match status" value="1"/>
</dbReference>
<dbReference type="EMBL" id="OUUW01000004">
    <property type="protein sequence ID" value="SPP79097.1"/>
    <property type="molecule type" value="Genomic_DNA"/>
</dbReference>
<dbReference type="InterPro" id="IPR055135">
    <property type="entry name" value="PRMT_dom"/>
</dbReference>
<dbReference type="Gene3D" id="3.40.50.150">
    <property type="entry name" value="Vaccinia Virus protein VP39"/>
    <property type="match status" value="1"/>
</dbReference>
<dbReference type="GO" id="GO:0035241">
    <property type="term" value="F:protein-arginine omega-N monomethyltransferase activity"/>
    <property type="evidence" value="ECO:0007669"/>
    <property type="project" value="TreeGrafter"/>
</dbReference>
<protein>
    <recommendedName>
        <fullName evidence="1">type I protein arginine methyltransferase</fullName>
        <ecNumber evidence="1">2.1.1.319</ecNumber>
    </recommendedName>
</protein>
<dbReference type="GO" id="GO:0035242">
    <property type="term" value="F:protein-arginine omega-N asymmetric methyltransferase activity"/>
    <property type="evidence" value="ECO:0007669"/>
    <property type="project" value="UniProtKB-EC"/>
</dbReference>
<dbReference type="GO" id="GO:0005634">
    <property type="term" value="C:nucleus"/>
    <property type="evidence" value="ECO:0007669"/>
    <property type="project" value="TreeGrafter"/>
</dbReference>
<dbReference type="GO" id="GO:0042054">
    <property type="term" value="F:histone methyltransferase activity"/>
    <property type="evidence" value="ECO:0007669"/>
    <property type="project" value="TreeGrafter"/>
</dbReference>
<feature type="domain" description="Methyltransferase" evidence="7">
    <location>
        <begin position="63"/>
        <end position="162"/>
    </location>
</feature>
<gene>
    <name evidence="9" type="ORF">DGUA_6G011883</name>
</gene>
<accession>A0A3B0JA07</accession>
<dbReference type="GO" id="GO:0032259">
    <property type="term" value="P:methylation"/>
    <property type="evidence" value="ECO:0007669"/>
    <property type="project" value="UniProtKB-KW"/>
</dbReference>
<dbReference type="PANTHER" id="PTHR11006:SF124">
    <property type="entry name" value="ARGININE METHYLTRANSFERASE 1-RELATED"/>
    <property type="match status" value="1"/>
</dbReference>
<organism evidence="9 10">
    <name type="scientific">Drosophila guanche</name>
    <name type="common">Fruit fly</name>
    <dbReference type="NCBI Taxonomy" id="7266"/>
    <lineage>
        <taxon>Eukaryota</taxon>
        <taxon>Metazoa</taxon>
        <taxon>Ecdysozoa</taxon>
        <taxon>Arthropoda</taxon>
        <taxon>Hexapoda</taxon>
        <taxon>Insecta</taxon>
        <taxon>Pterygota</taxon>
        <taxon>Neoptera</taxon>
        <taxon>Endopterygota</taxon>
        <taxon>Diptera</taxon>
        <taxon>Brachycera</taxon>
        <taxon>Muscomorpha</taxon>
        <taxon>Ephydroidea</taxon>
        <taxon>Drosophilidae</taxon>
        <taxon>Drosophila</taxon>
        <taxon>Sophophora</taxon>
    </lineage>
</organism>
<reference evidence="10" key="1">
    <citation type="submission" date="2018-01" db="EMBL/GenBank/DDBJ databases">
        <authorList>
            <person name="Alioto T."/>
            <person name="Alioto T."/>
        </authorList>
    </citation>
    <scope>NUCLEOTIDE SEQUENCE [LARGE SCALE GENOMIC DNA]</scope>
</reference>
<name>A0A3B0JA07_DROGU</name>
<comment type="catalytic activity">
    <reaction evidence="5">
        <text>L-arginyl-[protein] + S-adenosyl-L-methionine = N(omega)-methyl-L-arginyl-[protein] + S-adenosyl-L-homocysteine + H(+)</text>
        <dbReference type="Rhea" id="RHEA:48100"/>
        <dbReference type="Rhea" id="RHEA-COMP:10532"/>
        <dbReference type="Rhea" id="RHEA-COMP:11990"/>
        <dbReference type="ChEBI" id="CHEBI:15378"/>
        <dbReference type="ChEBI" id="CHEBI:29965"/>
        <dbReference type="ChEBI" id="CHEBI:57856"/>
        <dbReference type="ChEBI" id="CHEBI:59789"/>
        <dbReference type="ChEBI" id="CHEBI:65280"/>
    </reaction>
    <physiologicalReaction direction="left-to-right" evidence="5">
        <dbReference type="Rhea" id="RHEA:48101"/>
    </physiologicalReaction>
</comment>
<evidence type="ECO:0000259" key="8">
    <source>
        <dbReference type="Pfam" id="PF22528"/>
    </source>
</evidence>
<dbReference type="SUPFAM" id="SSF53335">
    <property type="entry name" value="S-adenosyl-L-methionine-dependent methyltransferases"/>
    <property type="match status" value="1"/>
</dbReference>
<keyword evidence="10" id="KW-1185">Reference proteome</keyword>
<dbReference type="InterPro" id="IPR029063">
    <property type="entry name" value="SAM-dependent_MTases_sf"/>
</dbReference>
<evidence type="ECO:0000256" key="1">
    <source>
        <dbReference type="ARBA" id="ARBA00011925"/>
    </source>
</evidence>
<dbReference type="EC" id="2.1.1.319" evidence="1"/>
<dbReference type="InterPro" id="IPR025799">
    <property type="entry name" value="Arg_MeTrfase"/>
</dbReference>
<dbReference type="OMA" id="CLFSENM"/>